<keyword evidence="2" id="KW-0406">Ion transport</keyword>
<gene>
    <name evidence="2" type="ORF">C2E20_8753</name>
</gene>
<keyword evidence="2" id="KW-0813">Transport</keyword>
<feature type="compositionally biased region" description="Polar residues" evidence="1">
    <location>
        <begin position="1"/>
        <end position="10"/>
    </location>
</feature>
<dbReference type="Proteomes" id="UP000239649">
    <property type="component" value="Unassembled WGS sequence"/>
</dbReference>
<keyword evidence="2" id="KW-0407">Ion channel</keyword>
<evidence type="ECO:0000313" key="3">
    <source>
        <dbReference type="Proteomes" id="UP000239649"/>
    </source>
</evidence>
<dbReference type="AlphaFoldDB" id="A0A2P6V0I9"/>
<organism evidence="2 3">
    <name type="scientific">Micractinium conductrix</name>
    <dbReference type="NCBI Taxonomy" id="554055"/>
    <lineage>
        <taxon>Eukaryota</taxon>
        <taxon>Viridiplantae</taxon>
        <taxon>Chlorophyta</taxon>
        <taxon>core chlorophytes</taxon>
        <taxon>Trebouxiophyceae</taxon>
        <taxon>Chlorellales</taxon>
        <taxon>Chlorellaceae</taxon>
        <taxon>Chlorella clade</taxon>
        <taxon>Micractinium</taxon>
    </lineage>
</organism>
<protein>
    <submittedName>
        <fullName evidence="2">Sodium channel type 4 subunit alpha isoform X2</fullName>
    </submittedName>
</protein>
<keyword evidence="3" id="KW-1185">Reference proteome</keyword>
<feature type="compositionally biased region" description="Basic and acidic residues" evidence="1">
    <location>
        <begin position="86"/>
        <end position="96"/>
    </location>
</feature>
<feature type="compositionally biased region" description="Low complexity" evidence="1">
    <location>
        <begin position="118"/>
        <end position="127"/>
    </location>
</feature>
<proteinExistence type="predicted"/>
<comment type="caution">
    <text evidence="2">The sequence shown here is derived from an EMBL/GenBank/DDBJ whole genome shotgun (WGS) entry which is preliminary data.</text>
</comment>
<reference evidence="2 3" key="1">
    <citation type="journal article" date="2018" name="Plant J.">
        <title>Genome sequences of Chlorella sorokiniana UTEX 1602 and Micractinium conductrix SAG 241.80: implications to maltose excretion by a green alga.</title>
        <authorList>
            <person name="Arriola M.B."/>
            <person name="Velmurugan N."/>
            <person name="Zhang Y."/>
            <person name="Plunkett M.H."/>
            <person name="Hondzo H."/>
            <person name="Barney B.M."/>
        </authorList>
    </citation>
    <scope>NUCLEOTIDE SEQUENCE [LARGE SCALE GENOMIC DNA]</scope>
    <source>
        <strain evidence="2 3">SAG 241.80</strain>
    </source>
</reference>
<dbReference type="EMBL" id="LHPF02000053">
    <property type="protein sequence ID" value="PSC67593.1"/>
    <property type="molecule type" value="Genomic_DNA"/>
</dbReference>
<feature type="region of interest" description="Disordered" evidence="1">
    <location>
        <begin position="86"/>
        <end position="144"/>
    </location>
</feature>
<evidence type="ECO:0000313" key="2">
    <source>
        <dbReference type="EMBL" id="PSC67593.1"/>
    </source>
</evidence>
<feature type="region of interest" description="Disordered" evidence="1">
    <location>
        <begin position="1"/>
        <end position="23"/>
    </location>
</feature>
<accession>A0A2P6V0I9</accession>
<dbReference type="OrthoDB" id="510880at2759"/>
<evidence type="ECO:0000256" key="1">
    <source>
        <dbReference type="SAM" id="MobiDB-lite"/>
    </source>
</evidence>
<dbReference type="GO" id="GO:0034220">
    <property type="term" value="P:monoatomic ion transmembrane transport"/>
    <property type="evidence" value="ECO:0007669"/>
    <property type="project" value="UniProtKB-KW"/>
</dbReference>
<name>A0A2P6V0I9_9CHLO</name>
<sequence length="144" mass="16150">MPLSPANESCSVAAAPTKPEEEDEYFELLPPGCSMKDPTYHYGRNSLSDPVLNYDQKPVEDYKPLKKRQPVPAPPLNVAAAKAKLDEKAVEKKKAQGAEQEEDDDMYVYLPPGSSMRDPLPSSLSDPLDNRRVYYRDPNPTLRK</sequence>